<evidence type="ECO:0000313" key="6">
    <source>
        <dbReference type="Proteomes" id="UP000054549"/>
    </source>
</evidence>
<evidence type="ECO:0000313" key="5">
    <source>
        <dbReference type="EMBL" id="KIL61920.1"/>
    </source>
</evidence>
<dbReference type="InterPro" id="IPR050327">
    <property type="entry name" value="Proton-linked_MCT"/>
</dbReference>
<comment type="similarity">
    <text evidence="2">Belongs to the major facilitator superfamily. Monocarboxylate porter (TC 2.A.1.13) family.</text>
</comment>
<feature type="transmembrane region" description="Helical" evidence="3">
    <location>
        <begin position="123"/>
        <end position="143"/>
    </location>
</feature>
<keyword evidence="3" id="KW-0812">Transmembrane</keyword>
<reference evidence="5 6" key="1">
    <citation type="submission" date="2014-04" db="EMBL/GenBank/DDBJ databases">
        <title>Evolutionary Origins and Diversification of the Mycorrhizal Mutualists.</title>
        <authorList>
            <consortium name="DOE Joint Genome Institute"/>
            <consortium name="Mycorrhizal Genomics Consortium"/>
            <person name="Kohler A."/>
            <person name="Kuo A."/>
            <person name="Nagy L.G."/>
            <person name="Floudas D."/>
            <person name="Copeland A."/>
            <person name="Barry K.W."/>
            <person name="Cichocki N."/>
            <person name="Veneault-Fourrey C."/>
            <person name="LaButti K."/>
            <person name="Lindquist E.A."/>
            <person name="Lipzen A."/>
            <person name="Lundell T."/>
            <person name="Morin E."/>
            <person name="Murat C."/>
            <person name="Riley R."/>
            <person name="Ohm R."/>
            <person name="Sun H."/>
            <person name="Tunlid A."/>
            <person name="Henrissat B."/>
            <person name="Grigoriev I.V."/>
            <person name="Hibbett D.S."/>
            <person name="Martin F."/>
        </authorList>
    </citation>
    <scope>NUCLEOTIDE SEQUENCE [LARGE SCALE GENOMIC DNA]</scope>
    <source>
        <strain evidence="5 6">Koide BX008</strain>
    </source>
</reference>
<feature type="transmembrane region" description="Helical" evidence="3">
    <location>
        <begin position="91"/>
        <end position="111"/>
    </location>
</feature>
<dbReference type="PANTHER" id="PTHR11360:SF177">
    <property type="entry name" value="RIBOFLAVIN TRANSPORTER MCH5"/>
    <property type="match status" value="1"/>
</dbReference>
<protein>
    <recommendedName>
        <fullName evidence="4">Major facilitator superfamily (MFS) profile domain-containing protein</fullName>
    </recommendedName>
</protein>
<dbReference type="SUPFAM" id="SSF103473">
    <property type="entry name" value="MFS general substrate transporter"/>
    <property type="match status" value="1"/>
</dbReference>
<dbReference type="InParanoid" id="A0A0C2SFQ3"/>
<dbReference type="PANTHER" id="PTHR11360">
    <property type="entry name" value="MONOCARBOXYLATE TRANSPORTER"/>
    <property type="match status" value="1"/>
</dbReference>
<feature type="transmembrane region" description="Helical" evidence="3">
    <location>
        <begin position="198"/>
        <end position="220"/>
    </location>
</feature>
<dbReference type="InterPro" id="IPR036259">
    <property type="entry name" value="MFS_trans_sf"/>
</dbReference>
<dbReference type="OrthoDB" id="6509908at2759"/>
<organism evidence="5 6">
    <name type="scientific">Amanita muscaria (strain Koide BX008)</name>
    <dbReference type="NCBI Taxonomy" id="946122"/>
    <lineage>
        <taxon>Eukaryota</taxon>
        <taxon>Fungi</taxon>
        <taxon>Dikarya</taxon>
        <taxon>Basidiomycota</taxon>
        <taxon>Agaricomycotina</taxon>
        <taxon>Agaricomycetes</taxon>
        <taxon>Agaricomycetidae</taxon>
        <taxon>Agaricales</taxon>
        <taxon>Pluteineae</taxon>
        <taxon>Amanitaceae</taxon>
        <taxon>Amanita</taxon>
    </lineage>
</organism>
<dbReference type="HOGENOM" id="CLU_001265_1_0_1"/>
<name>A0A0C2SFQ3_AMAMK</name>
<sequence>MGSFLAFFCTFGQMNAFGTFQSWYTSHQLQHMPPATISWIGSLQLFFFFFLGGFIGRVFDAYGPFFLMISGTALYLLSTICTSFSTQYYQFILSQGMLFGISIGLLFYPSIASISTHFSKYRATAVGIAAAGSSVGGVVYPIVLQYLFRKFGFSWAVRICGISSTFLCGVATVTVSSLPSQTKLGPILGTSIIKDTKFLFLSAGSCFVALGLFIPFFYIIDYTKYITGDPQVSFLVLAIMNAGGILGRVLPAYLSDAIGRFNLLVPCAFLAGLSCLVLWTFAYSLPLVFVFATSYGFFSGAFISVINPCVAQISELHELGTRIGVLYSLISFPSLLGGPIAGAILVKDKDSYHYVAIFSGLNLLVGSLFILCAKLAIDRRLFAKV</sequence>
<feature type="transmembrane region" description="Helical" evidence="3">
    <location>
        <begin position="288"/>
        <end position="311"/>
    </location>
</feature>
<evidence type="ECO:0000256" key="2">
    <source>
        <dbReference type="ARBA" id="ARBA00006727"/>
    </source>
</evidence>
<dbReference type="InterPro" id="IPR011701">
    <property type="entry name" value="MFS"/>
</dbReference>
<dbReference type="PROSITE" id="PS50850">
    <property type="entry name" value="MFS"/>
    <property type="match status" value="1"/>
</dbReference>
<dbReference type="AlphaFoldDB" id="A0A0C2SFQ3"/>
<comment type="subcellular location">
    <subcellularLocation>
        <location evidence="1">Membrane</location>
        <topology evidence="1">Multi-pass membrane protein</topology>
    </subcellularLocation>
</comment>
<dbReference type="GO" id="GO:0022857">
    <property type="term" value="F:transmembrane transporter activity"/>
    <property type="evidence" value="ECO:0007669"/>
    <property type="project" value="InterPro"/>
</dbReference>
<feature type="transmembrane region" description="Helical" evidence="3">
    <location>
        <begin position="66"/>
        <end position="85"/>
    </location>
</feature>
<dbReference type="Gene3D" id="1.20.1250.20">
    <property type="entry name" value="MFS general substrate transporter like domains"/>
    <property type="match status" value="2"/>
</dbReference>
<dbReference type="EMBL" id="KN818278">
    <property type="protein sequence ID" value="KIL61920.1"/>
    <property type="molecule type" value="Genomic_DNA"/>
</dbReference>
<dbReference type="InterPro" id="IPR020846">
    <property type="entry name" value="MFS_dom"/>
</dbReference>
<evidence type="ECO:0000256" key="1">
    <source>
        <dbReference type="ARBA" id="ARBA00004141"/>
    </source>
</evidence>
<feature type="transmembrane region" description="Helical" evidence="3">
    <location>
        <begin position="261"/>
        <end position="282"/>
    </location>
</feature>
<feature type="transmembrane region" description="Helical" evidence="3">
    <location>
        <begin position="323"/>
        <end position="346"/>
    </location>
</feature>
<feature type="transmembrane region" description="Helical" evidence="3">
    <location>
        <begin position="155"/>
        <end position="178"/>
    </location>
</feature>
<feature type="transmembrane region" description="Helical" evidence="3">
    <location>
        <begin position="40"/>
        <end position="59"/>
    </location>
</feature>
<dbReference type="STRING" id="946122.A0A0C2SFQ3"/>
<proteinExistence type="inferred from homology"/>
<keyword evidence="3" id="KW-1133">Transmembrane helix</keyword>
<accession>A0A0C2SFQ3</accession>
<keyword evidence="6" id="KW-1185">Reference proteome</keyword>
<evidence type="ECO:0000256" key="3">
    <source>
        <dbReference type="SAM" id="Phobius"/>
    </source>
</evidence>
<feature type="domain" description="Major facilitator superfamily (MFS) profile" evidence="4">
    <location>
        <begin position="1"/>
        <end position="378"/>
    </location>
</feature>
<feature type="transmembrane region" description="Helical" evidence="3">
    <location>
        <begin position="232"/>
        <end position="254"/>
    </location>
</feature>
<dbReference type="Pfam" id="PF07690">
    <property type="entry name" value="MFS_1"/>
    <property type="match status" value="1"/>
</dbReference>
<keyword evidence="3" id="KW-0472">Membrane</keyword>
<dbReference type="Proteomes" id="UP000054549">
    <property type="component" value="Unassembled WGS sequence"/>
</dbReference>
<dbReference type="GO" id="GO:0016020">
    <property type="term" value="C:membrane"/>
    <property type="evidence" value="ECO:0007669"/>
    <property type="project" value="UniProtKB-SubCell"/>
</dbReference>
<gene>
    <name evidence="5" type="ORF">M378DRAFT_187478</name>
</gene>
<evidence type="ECO:0000259" key="4">
    <source>
        <dbReference type="PROSITE" id="PS50850"/>
    </source>
</evidence>
<feature type="transmembrane region" description="Helical" evidence="3">
    <location>
        <begin position="352"/>
        <end position="377"/>
    </location>
</feature>